<dbReference type="GO" id="GO:0005737">
    <property type="term" value="C:cytoplasm"/>
    <property type="evidence" value="ECO:0007669"/>
    <property type="project" value="TreeGrafter"/>
</dbReference>
<dbReference type="Gene3D" id="3.40.1390.30">
    <property type="entry name" value="NIF3 (NGG1p interacting factor 3)-like"/>
    <property type="match status" value="1"/>
</dbReference>
<dbReference type="InterPro" id="IPR002678">
    <property type="entry name" value="DUF34/NIF3"/>
</dbReference>
<dbReference type="Pfam" id="PF01784">
    <property type="entry name" value="DUF34_NIF3"/>
    <property type="match status" value="1"/>
</dbReference>
<dbReference type="FunFam" id="3.40.1390.30:FF:000001">
    <property type="entry name" value="GTP cyclohydrolase 1 type 2"/>
    <property type="match status" value="1"/>
</dbReference>
<evidence type="ECO:0000256" key="1">
    <source>
        <dbReference type="ARBA" id="ARBA00006964"/>
    </source>
</evidence>
<accession>X0UVN4</accession>
<dbReference type="GO" id="GO:0046872">
    <property type="term" value="F:metal ion binding"/>
    <property type="evidence" value="ECO:0007669"/>
    <property type="project" value="UniProtKB-KW"/>
</dbReference>
<dbReference type="InterPro" id="IPR036069">
    <property type="entry name" value="DUF34/NIF3_sf"/>
</dbReference>
<dbReference type="AlphaFoldDB" id="X0UVN4"/>
<dbReference type="FunFam" id="3.30.70.120:FF:000006">
    <property type="entry name" value="GTP cyclohydrolase 1 type 2 homolog"/>
    <property type="match status" value="1"/>
</dbReference>
<dbReference type="PANTHER" id="PTHR13799:SF14">
    <property type="entry name" value="GTP CYCLOHYDROLASE 1 TYPE 2 HOMOLOG"/>
    <property type="match status" value="1"/>
</dbReference>
<reference evidence="3" key="1">
    <citation type="journal article" date="2014" name="Front. Microbiol.">
        <title>High frequency of phylogenetically diverse reductive dehalogenase-homologous genes in deep subseafloor sedimentary metagenomes.</title>
        <authorList>
            <person name="Kawai M."/>
            <person name="Futagami T."/>
            <person name="Toyoda A."/>
            <person name="Takaki Y."/>
            <person name="Nishi S."/>
            <person name="Hori S."/>
            <person name="Arai W."/>
            <person name="Tsubouchi T."/>
            <person name="Morono Y."/>
            <person name="Uchiyama I."/>
            <person name="Ito T."/>
            <person name="Fujiyama A."/>
            <person name="Inagaki F."/>
            <person name="Takami H."/>
        </authorList>
    </citation>
    <scope>NUCLEOTIDE SEQUENCE</scope>
    <source>
        <strain evidence="3">Expedition CK06-06</strain>
    </source>
</reference>
<comment type="caution">
    <text evidence="3">The sequence shown here is derived from an EMBL/GenBank/DDBJ whole genome shotgun (WGS) entry which is preliminary data.</text>
</comment>
<dbReference type="Gene3D" id="3.30.70.120">
    <property type="match status" value="1"/>
</dbReference>
<dbReference type="EMBL" id="BARS01025457">
    <property type="protein sequence ID" value="GAG04368.1"/>
    <property type="molecule type" value="Genomic_DNA"/>
</dbReference>
<dbReference type="PANTHER" id="PTHR13799">
    <property type="entry name" value="NGG1 INTERACTING FACTOR 3"/>
    <property type="match status" value="1"/>
</dbReference>
<sequence length="267" mass="29891">QGVLDEALENKVNLIIAHHPLLFSPLKQITKQKNPLFFKIITNKINLFAMHTNYDLAENGLNDYVANLLGVKKISPLQSSSEKVFKFAVYVPVQHADRVSQAIFKAGAGIIGKYTETSFNISGKGTFKPTEGTNPFIGKIGEREEVEEIKIETVVAERDLDSVVQAMKDNHPYEEPAFDVYELKTKPSYGIGIFGEIDKEVEISKFSLEVKNRLKARYIRLIKSNNRKIRKVALCTGSGGSLLEQVSRKDADLYITGDITYHTALRA</sequence>
<gene>
    <name evidence="3" type="ORF">S01H1_40230</name>
</gene>
<dbReference type="NCBIfam" id="TIGR00486">
    <property type="entry name" value="YbgI_SA1388"/>
    <property type="match status" value="1"/>
</dbReference>
<evidence type="ECO:0000313" key="3">
    <source>
        <dbReference type="EMBL" id="GAG04368.1"/>
    </source>
</evidence>
<organism evidence="3">
    <name type="scientific">marine sediment metagenome</name>
    <dbReference type="NCBI Taxonomy" id="412755"/>
    <lineage>
        <taxon>unclassified sequences</taxon>
        <taxon>metagenomes</taxon>
        <taxon>ecological metagenomes</taxon>
    </lineage>
</organism>
<proteinExistence type="inferred from homology"/>
<comment type="similarity">
    <text evidence="1">Belongs to the GTP cyclohydrolase I type 2/NIF3 family.</text>
</comment>
<evidence type="ECO:0000256" key="2">
    <source>
        <dbReference type="ARBA" id="ARBA00022723"/>
    </source>
</evidence>
<feature type="non-terminal residue" evidence="3">
    <location>
        <position position="1"/>
    </location>
</feature>
<dbReference type="InterPro" id="IPR015867">
    <property type="entry name" value="N-reg_PII/ATP_PRibTrfase_C"/>
</dbReference>
<feature type="non-terminal residue" evidence="3">
    <location>
        <position position="267"/>
    </location>
</feature>
<evidence type="ECO:0008006" key="4">
    <source>
        <dbReference type="Google" id="ProtNLM"/>
    </source>
</evidence>
<keyword evidence="2" id="KW-0479">Metal-binding</keyword>
<dbReference type="SUPFAM" id="SSF102705">
    <property type="entry name" value="NIF3 (NGG1p interacting factor 3)-like"/>
    <property type="match status" value="1"/>
</dbReference>
<name>X0UVN4_9ZZZZ</name>
<protein>
    <recommendedName>
        <fullName evidence="4">Nif3-like dinuclear metal center hexameric protein</fullName>
    </recommendedName>
</protein>